<protein>
    <recommendedName>
        <fullName evidence="2">Prolyl 4-hydroxylase alpha subunit Fe(2+) 2OG dioxygenase domain-containing protein</fullName>
    </recommendedName>
</protein>
<evidence type="ECO:0008006" key="2">
    <source>
        <dbReference type="Google" id="ProtNLM"/>
    </source>
</evidence>
<proteinExistence type="predicted"/>
<dbReference type="AlphaFoldDB" id="A0A382S261"/>
<name>A0A382S261_9ZZZZ</name>
<accession>A0A382S261</accession>
<sequence>MTAENPKIINWENVFSQTSIFQTQKPTKWAFLEEFFARDFYEKLYETYPKKDDSWYFESSNDKSTYRKWFGGKKTNDVTTDLKDPNFSKSWNEFYHYLFSDEFLSNIRKFSGVPVNRVKDFTFMLLTRGGYQLPHIHNVGPSTLILMVYFTKNWKKGDPGGTYVTPEEDESKMVFEPYNLDNSVLIFHDGPKAGHGVRYVTKDVERRAVQIYLEKYSPDEGWSADPIKRELREI</sequence>
<dbReference type="EMBL" id="UINC01125602">
    <property type="protein sequence ID" value="SVD03545.1"/>
    <property type="molecule type" value="Genomic_DNA"/>
</dbReference>
<organism evidence="1">
    <name type="scientific">marine metagenome</name>
    <dbReference type="NCBI Taxonomy" id="408172"/>
    <lineage>
        <taxon>unclassified sequences</taxon>
        <taxon>metagenomes</taxon>
        <taxon>ecological metagenomes</taxon>
    </lineage>
</organism>
<dbReference type="Gene3D" id="2.60.120.620">
    <property type="entry name" value="q2cbj1_9rhob like domain"/>
    <property type="match status" value="1"/>
</dbReference>
<reference evidence="1" key="1">
    <citation type="submission" date="2018-05" db="EMBL/GenBank/DDBJ databases">
        <authorList>
            <person name="Lanie J.A."/>
            <person name="Ng W.-L."/>
            <person name="Kazmierczak K.M."/>
            <person name="Andrzejewski T.M."/>
            <person name="Davidsen T.M."/>
            <person name="Wayne K.J."/>
            <person name="Tettelin H."/>
            <person name="Glass J.I."/>
            <person name="Rusch D."/>
            <person name="Podicherti R."/>
            <person name="Tsui H.-C.T."/>
            <person name="Winkler M.E."/>
        </authorList>
    </citation>
    <scope>NUCLEOTIDE SEQUENCE</scope>
</reference>
<evidence type="ECO:0000313" key="1">
    <source>
        <dbReference type="EMBL" id="SVD03545.1"/>
    </source>
</evidence>
<gene>
    <name evidence="1" type="ORF">METZ01_LOCUS356399</name>
</gene>